<dbReference type="GO" id="GO:0016020">
    <property type="term" value="C:membrane"/>
    <property type="evidence" value="ECO:0007669"/>
    <property type="project" value="UniProtKB-SubCell"/>
</dbReference>
<dbReference type="Pfam" id="PF20684">
    <property type="entry name" value="Fung_rhodopsin"/>
    <property type="match status" value="1"/>
</dbReference>
<keyword evidence="8" id="KW-0732">Signal</keyword>
<feature type="signal peptide" evidence="8">
    <location>
        <begin position="1"/>
        <end position="22"/>
    </location>
</feature>
<keyword evidence="4 7" id="KW-0472">Membrane</keyword>
<evidence type="ECO:0000256" key="2">
    <source>
        <dbReference type="ARBA" id="ARBA00022692"/>
    </source>
</evidence>
<dbReference type="InterPro" id="IPR049326">
    <property type="entry name" value="Rhodopsin_dom_fungi"/>
</dbReference>
<evidence type="ECO:0000256" key="5">
    <source>
        <dbReference type="ARBA" id="ARBA00038359"/>
    </source>
</evidence>
<keyword evidence="11" id="KW-1185">Reference proteome</keyword>
<evidence type="ECO:0000256" key="4">
    <source>
        <dbReference type="ARBA" id="ARBA00023136"/>
    </source>
</evidence>
<proteinExistence type="inferred from homology"/>
<evidence type="ECO:0000256" key="7">
    <source>
        <dbReference type="SAM" id="Phobius"/>
    </source>
</evidence>
<evidence type="ECO:0000313" key="11">
    <source>
        <dbReference type="Proteomes" id="UP000249619"/>
    </source>
</evidence>
<dbReference type="STRING" id="183478.A0A364N817"/>
<feature type="transmembrane region" description="Helical" evidence="7">
    <location>
        <begin position="70"/>
        <end position="91"/>
    </location>
</feature>
<keyword evidence="3 7" id="KW-1133">Transmembrane helix</keyword>
<comment type="similarity">
    <text evidence="5">Belongs to the SAT4 family.</text>
</comment>
<dbReference type="EMBL" id="QGDH01000037">
    <property type="protein sequence ID" value="RAR13303.1"/>
    <property type="molecule type" value="Genomic_DNA"/>
</dbReference>
<organism evidence="10 11">
    <name type="scientific">Stemphylium lycopersici</name>
    <name type="common">Tomato gray leaf spot disease fungus</name>
    <name type="synonym">Thyrospora lycopersici</name>
    <dbReference type="NCBI Taxonomy" id="183478"/>
    <lineage>
        <taxon>Eukaryota</taxon>
        <taxon>Fungi</taxon>
        <taxon>Dikarya</taxon>
        <taxon>Ascomycota</taxon>
        <taxon>Pezizomycotina</taxon>
        <taxon>Dothideomycetes</taxon>
        <taxon>Pleosporomycetidae</taxon>
        <taxon>Pleosporales</taxon>
        <taxon>Pleosporineae</taxon>
        <taxon>Pleosporaceae</taxon>
        <taxon>Stemphylium</taxon>
    </lineage>
</organism>
<evidence type="ECO:0000259" key="9">
    <source>
        <dbReference type="Pfam" id="PF20684"/>
    </source>
</evidence>
<comment type="subcellular location">
    <subcellularLocation>
        <location evidence="1">Membrane</location>
        <topology evidence="1">Multi-pass membrane protein</topology>
    </subcellularLocation>
</comment>
<dbReference type="PANTHER" id="PTHR33048:SF47">
    <property type="entry name" value="INTEGRAL MEMBRANE PROTEIN-RELATED"/>
    <property type="match status" value="1"/>
</dbReference>
<name>A0A364N817_STELY</name>
<evidence type="ECO:0000256" key="3">
    <source>
        <dbReference type="ARBA" id="ARBA00022989"/>
    </source>
</evidence>
<dbReference type="Proteomes" id="UP000249619">
    <property type="component" value="Unassembled WGS sequence"/>
</dbReference>
<evidence type="ECO:0000256" key="1">
    <source>
        <dbReference type="ARBA" id="ARBA00004141"/>
    </source>
</evidence>
<feature type="region of interest" description="Disordered" evidence="6">
    <location>
        <begin position="237"/>
        <end position="258"/>
    </location>
</feature>
<keyword evidence="2 7" id="KW-0812">Transmembrane</keyword>
<reference evidence="11" key="1">
    <citation type="submission" date="2018-05" db="EMBL/GenBank/DDBJ databases">
        <title>Draft genome sequence of Stemphylium lycopersici strain CIDEFI 213.</title>
        <authorList>
            <person name="Medina R."/>
            <person name="Franco M.E.E."/>
            <person name="Lucentini C.G."/>
            <person name="Saparrat M.C.N."/>
            <person name="Balatti P.A."/>
        </authorList>
    </citation>
    <scope>NUCLEOTIDE SEQUENCE [LARGE SCALE GENOMIC DNA]</scope>
    <source>
        <strain evidence="11">CIDEFI 213</strain>
    </source>
</reference>
<feature type="domain" description="Rhodopsin" evidence="9">
    <location>
        <begin position="59"/>
        <end position="161"/>
    </location>
</feature>
<dbReference type="AlphaFoldDB" id="A0A364N817"/>
<protein>
    <submittedName>
        <fullName evidence="10">Integral membrane protein</fullName>
    </submittedName>
</protein>
<dbReference type="InterPro" id="IPR052337">
    <property type="entry name" value="SAT4-like"/>
</dbReference>
<accession>A0A364N817</accession>
<evidence type="ECO:0000256" key="6">
    <source>
        <dbReference type="SAM" id="MobiDB-lite"/>
    </source>
</evidence>
<comment type="caution">
    <text evidence="10">The sequence shown here is derived from an EMBL/GenBank/DDBJ whole genome shotgun (WGS) entry which is preliminary data.</text>
</comment>
<gene>
    <name evidence="10" type="ORF">DDE83_003302</name>
</gene>
<dbReference type="PANTHER" id="PTHR33048">
    <property type="entry name" value="PTH11-LIKE INTEGRAL MEMBRANE PROTEIN (AFU_ORTHOLOGUE AFUA_5G11245)"/>
    <property type="match status" value="1"/>
</dbReference>
<sequence>MAIAVMFAWGLCVCNYYQLLFGTGTRAPAPFEPDSTIEQKEALMKYWKFGSAVSSLDIAVFATRRTFRKVVQIAIILVTVLSALKIFIIAFQCPRTPWYAFSPAILEHRGAGHCFDLRVVFYWQAAWNLGTDVVILLLPMPVLFSIRMETTKRFSVVAVFAARSPDYYYEGNNGQAMPPFAALRPCVHRGSISLLEAPTRAHVTHTANVYGKLQRNVFIIQNLENISRTRMHAFATPSAPSHLIPSPSQRPENLRERD</sequence>
<feature type="transmembrane region" description="Helical" evidence="7">
    <location>
        <begin position="125"/>
        <end position="146"/>
    </location>
</feature>
<feature type="chain" id="PRO_5016835942" evidence="8">
    <location>
        <begin position="23"/>
        <end position="258"/>
    </location>
</feature>
<evidence type="ECO:0000313" key="10">
    <source>
        <dbReference type="EMBL" id="RAR13303.1"/>
    </source>
</evidence>
<evidence type="ECO:0000256" key="8">
    <source>
        <dbReference type="SAM" id="SignalP"/>
    </source>
</evidence>